<reference evidence="6 7" key="1">
    <citation type="submission" date="2020-08" db="EMBL/GenBank/DDBJ databases">
        <title>Genomic Encyclopedia of Type Strains, Phase IV (KMG-IV): sequencing the most valuable type-strain genomes for metagenomic binning, comparative biology and taxonomic classification.</title>
        <authorList>
            <person name="Goeker M."/>
        </authorList>
    </citation>
    <scope>NUCLEOTIDE SEQUENCE [LARGE SCALE GENOMIC DNA]</scope>
    <source>
        <strain evidence="6 7">DSM 24448</strain>
    </source>
</reference>
<feature type="binding site" evidence="4">
    <location>
        <position position="44"/>
    </location>
    <ligand>
        <name>NADP(+)</name>
        <dbReference type="ChEBI" id="CHEBI:58349"/>
    </ligand>
</feature>
<dbReference type="PANTHER" id="PTHR43103">
    <property type="entry name" value="NUCLEOSIDE-DIPHOSPHATE-SUGAR EPIMERASE"/>
    <property type="match status" value="1"/>
</dbReference>
<evidence type="ECO:0000259" key="5">
    <source>
        <dbReference type="Pfam" id="PF01370"/>
    </source>
</evidence>
<accession>A0A7W9A1F9</accession>
<dbReference type="RefSeq" id="WP_206423373.1">
    <property type="nucleotide sequence ID" value="NZ_JACIJB010000001.1"/>
</dbReference>
<dbReference type="NCBIfam" id="TIGR02197">
    <property type="entry name" value="heptose_epim"/>
    <property type="match status" value="1"/>
</dbReference>
<dbReference type="AlphaFoldDB" id="A0A7W9A1F9"/>
<gene>
    <name evidence="4" type="primary">hldD</name>
    <name evidence="6" type="ORF">FHS65_000370</name>
</gene>
<feature type="binding site" evidence="4">
    <location>
        <position position="226"/>
    </location>
    <ligand>
        <name>substrate</name>
    </ligand>
</feature>
<dbReference type="GO" id="GO:0008712">
    <property type="term" value="F:ADP-glyceromanno-heptose 6-epimerase activity"/>
    <property type="evidence" value="ECO:0007669"/>
    <property type="project" value="UniProtKB-UniRule"/>
</dbReference>
<dbReference type="InterPro" id="IPR036291">
    <property type="entry name" value="NAD(P)-bd_dom_sf"/>
</dbReference>
<dbReference type="Gene3D" id="3.40.50.720">
    <property type="entry name" value="NAD(P)-binding Rossmann-like Domain"/>
    <property type="match status" value="1"/>
</dbReference>
<evidence type="ECO:0000313" key="6">
    <source>
        <dbReference type="EMBL" id="MBB5659652.1"/>
    </source>
</evidence>
<dbReference type="PANTHER" id="PTHR43103:SF3">
    <property type="entry name" value="ADP-L-GLYCERO-D-MANNO-HEPTOSE-6-EPIMERASE"/>
    <property type="match status" value="1"/>
</dbReference>
<feature type="binding site" evidence="4">
    <location>
        <position position="291"/>
    </location>
    <ligand>
        <name>substrate</name>
    </ligand>
</feature>
<dbReference type="UniPathway" id="UPA00356">
    <property type="reaction ID" value="UER00440"/>
</dbReference>
<keyword evidence="2 4" id="KW-0413">Isomerase</keyword>
<feature type="domain" description="NAD-dependent epimerase/dehydratase" evidence="5">
    <location>
        <begin position="6"/>
        <end position="254"/>
    </location>
</feature>
<keyword evidence="7" id="KW-1185">Reference proteome</keyword>
<feature type="binding site" evidence="4">
    <location>
        <position position="180"/>
    </location>
    <ligand>
        <name>substrate</name>
    </ligand>
</feature>
<dbReference type="SUPFAM" id="SSF51735">
    <property type="entry name" value="NAD(P)-binding Rossmann-fold domains"/>
    <property type="match status" value="1"/>
</dbReference>
<feature type="binding site" evidence="4">
    <location>
        <position position="189"/>
    </location>
    <ligand>
        <name>NADP(+)</name>
        <dbReference type="ChEBI" id="CHEBI:58349"/>
    </ligand>
</feature>
<feature type="binding site" evidence="4">
    <location>
        <begin position="79"/>
        <end position="83"/>
    </location>
    <ligand>
        <name>NADP(+)</name>
        <dbReference type="ChEBI" id="CHEBI:58349"/>
    </ligand>
</feature>
<feature type="binding site" evidence="4">
    <location>
        <position position="181"/>
    </location>
    <ligand>
        <name>NADP(+)</name>
        <dbReference type="ChEBI" id="CHEBI:58349"/>
    </ligand>
</feature>
<dbReference type="InterPro" id="IPR001509">
    <property type="entry name" value="Epimerase_deHydtase"/>
</dbReference>
<evidence type="ECO:0000256" key="3">
    <source>
        <dbReference type="ARBA" id="ARBA00023277"/>
    </source>
</evidence>
<comment type="caution">
    <text evidence="6">The sequence shown here is derived from an EMBL/GenBank/DDBJ whole genome shotgun (WGS) entry which is preliminary data.</text>
</comment>
<dbReference type="EC" id="5.1.3.20" evidence="4"/>
<evidence type="ECO:0000256" key="1">
    <source>
        <dbReference type="ARBA" id="ARBA00022857"/>
    </source>
</evidence>
<keyword evidence="3 4" id="KW-0119">Carbohydrate metabolism</keyword>
<comment type="subunit">
    <text evidence="4">Homopentamer.</text>
</comment>
<feature type="binding site" evidence="4">
    <location>
        <begin position="14"/>
        <end position="15"/>
    </location>
    <ligand>
        <name>NADP(+)</name>
        <dbReference type="ChEBI" id="CHEBI:58349"/>
    </ligand>
</feature>
<comment type="pathway">
    <text evidence="4">Nucleotide-sugar biosynthesis; ADP-L-glycero-beta-D-manno-heptose biosynthesis; ADP-L-glycero-beta-D-manno-heptose from D-glycero-beta-D-manno-heptose 7-phosphate: step 4/4.</text>
</comment>
<dbReference type="Pfam" id="PF01370">
    <property type="entry name" value="Epimerase"/>
    <property type="match status" value="1"/>
</dbReference>
<feature type="binding site" evidence="4">
    <location>
        <begin position="212"/>
        <end position="215"/>
    </location>
    <ligand>
        <name>substrate</name>
    </ligand>
</feature>
<comment type="caution">
    <text evidence="4">Lacks conserved residue(s) required for the propagation of feature annotation.</text>
</comment>
<feature type="binding site" evidence="4">
    <location>
        <position position="153"/>
    </location>
    <ligand>
        <name>NADP(+)</name>
        <dbReference type="ChEBI" id="CHEBI:58349"/>
    </ligand>
</feature>
<evidence type="ECO:0000256" key="2">
    <source>
        <dbReference type="ARBA" id="ARBA00023235"/>
    </source>
</evidence>
<feature type="binding site" evidence="4">
    <location>
        <position position="191"/>
    </location>
    <ligand>
        <name>substrate</name>
    </ligand>
</feature>
<evidence type="ECO:0000256" key="4">
    <source>
        <dbReference type="HAMAP-Rule" id="MF_01601"/>
    </source>
</evidence>
<keyword evidence="1 4" id="KW-0521">NADP</keyword>
<dbReference type="GO" id="GO:0005975">
    <property type="term" value="P:carbohydrate metabolic process"/>
    <property type="evidence" value="ECO:0007669"/>
    <property type="project" value="UniProtKB-UniRule"/>
</dbReference>
<dbReference type="InterPro" id="IPR011912">
    <property type="entry name" value="Heptose_epim"/>
</dbReference>
<name>A0A7W9A1F9_9CAUL</name>
<feature type="binding site" evidence="4">
    <location>
        <position position="198"/>
    </location>
    <ligand>
        <name>substrate</name>
    </ligand>
</feature>
<dbReference type="GO" id="GO:0097171">
    <property type="term" value="P:ADP-L-glycero-beta-D-manno-heptose biosynthetic process"/>
    <property type="evidence" value="ECO:0007669"/>
    <property type="project" value="UniProtKB-UniPathway"/>
</dbReference>
<comment type="cofactor">
    <cofactor evidence="4">
        <name>NADP(+)</name>
        <dbReference type="ChEBI" id="CHEBI:58349"/>
    </cofactor>
    <text evidence="4">Binds 1 NADP(+) per subunit.</text>
</comment>
<feature type="active site" description="Proton acceptor" evidence="4">
    <location>
        <position position="149"/>
    </location>
</feature>
<proteinExistence type="inferred from homology"/>
<sequence>MTRRMIVVTGGAGFIGSNIVARLCAADRHDVVVCDRLEGADLGKWKNLAKHPVADFWWPEEMFEKLEANADRIEAVIHMGAISSTTEPDADLILRTNFALSRDLWDWCVRRGVRLVYASSAATYGDGHKGFDDEDDFASLQKLRPLNAYGYSKYLFDLYARQQAERGHAPNQWAGLKFFNVYGPNEYHKGGMKSVVAQIWPKVQAGEPVQLFRSHHPDYADGGQLRDFVHVDDVVDVIDWLLGKPEISGVFNAGSGQARSFADLARATFAAAGKEPQISYIDMPEVIRDRYQYFTQARMDRVRALGFDGQSTPLEEGVRRYVQSYLATEDPYR</sequence>
<comment type="catalytic activity">
    <reaction evidence="4">
        <text>ADP-D-glycero-beta-D-manno-heptose = ADP-L-glycero-beta-D-manno-heptose</text>
        <dbReference type="Rhea" id="RHEA:17577"/>
        <dbReference type="ChEBI" id="CHEBI:59967"/>
        <dbReference type="ChEBI" id="CHEBI:61506"/>
        <dbReference type="EC" id="5.1.3.20"/>
    </reaction>
</comment>
<dbReference type="EMBL" id="JACIJB010000001">
    <property type="protein sequence ID" value="MBB5659652.1"/>
    <property type="molecule type" value="Genomic_DNA"/>
</dbReference>
<comment type="similarity">
    <text evidence="4">Belongs to the NAD(P)-dependent epimerase/dehydratase family. HldD subfamily.</text>
</comment>
<comment type="function">
    <text evidence="4">Catalyzes the interconversion between ADP-D-glycero-beta-D-manno-heptose and ADP-L-glycero-beta-D-manno-heptose via an epimerization at carbon 6 of the heptose.</text>
</comment>
<feature type="active site" description="Proton acceptor" evidence="4">
    <location>
        <position position="189"/>
    </location>
</feature>
<protein>
    <recommendedName>
        <fullName evidence="4">ADP-L-glycero-D-manno-heptose-6-epimerase</fullName>
        <ecNumber evidence="4">5.1.3.20</ecNumber>
    </recommendedName>
    <alternativeName>
        <fullName evidence="4">ADP-L-glycero-beta-D-manno-heptose-6-epimerase</fullName>
        <shortName evidence="4">ADP-glyceromanno-heptose 6-epimerase</shortName>
        <shortName evidence="4">ADP-hep 6-epimerase</shortName>
        <shortName evidence="4">AGME</shortName>
    </alternativeName>
</protein>
<dbReference type="Proteomes" id="UP000548978">
    <property type="component" value="Unassembled WGS sequence"/>
</dbReference>
<evidence type="ECO:0000313" key="7">
    <source>
        <dbReference type="Proteomes" id="UP000548978"/>
    </source>
</evidence>
<comment type="domain">
    <text evidence="4">Contains a large N-terminal NADP-binding domain, and a smaller C-terminal substrate-binding domain.</text>
</comment>
<feature type="binding site" evidence="4">
    <location>
        <begin position="35"/>
        <end position="36"/>
    </location>
    <ligand>
        <name>NADP(+)</name>
        <dbReference type="ChEBI" id="CHEBI:58349"/>
    </ligand>
</feature>
<organism evidence="6 7">
    <name type="scientific">Brevundimonas halotolerans</name>
    <dbReference type="NCBI Taxonomy" id="69670"/>
    <lineage>
        <taxon>Bacteria</taxon>
        <taxon>Pseudomonadati</taxon>
        <taxon>Pseudomonadota</taxon>
        <taxon>Alphaproteobacteria</taxon>
        <taxon>Caulobacterales</taxon>
        <taxon>Caulobacteraceae</taxon>
        <taxon>Brevundimonas</taxon>
    </lineage>
</organism>
<dbReference type="GO" id="GO:0050661">
    <property type="term" value="F:NADP binding"/>
    <property type="evidence" value="ECO:0007669"/>
    <property type="project" value="InterPro"/>
</dbReference>
<dbReference type="HAMAP" id="MF_01601">
    <property type="entry name" value="Heptose_epimerase"/>
    <property type="match status" value="1"/>
</dbReference>
<dbReference type="CDD" id="cd05248">
    <property type="entry name" value="ADP_GME_SDR_e"/>
    <property type="match status" value="1"/>
</dbReference>
<dbReference type="Gene3D" id="3.90.25.10">
    <property type="entry name" value="UDP-galactose 4-epimerase, domain 1"/>
    <property type="match status" value="1"/>
</dbReference>